<evidence type="ECO:0000256" key="4">
    <source>
        <dbReference type="ARBA" id="ARBA00022741"/>
    </source>
</evidence>
<dbReference type="AlphaFoldDB" id="A0A2V5KCU4"/>
<dbReference type="InterPro" id="IPR003439">
    <property type="entry name" value="ABC_transporter-like_ATP-bd"/>
</dbReference>
<sequence>MSYAIEARDLRKSFGGVEAAKGIRLQVEQGELFALLGPNGAGKTTTVHMLSTLLKPDGGTARVAGYDVVKEARDVRKRISVTGQFAALDDRLTGLDNLFLIGRLYGYSKKEARSLAEELIASFGLEEAGHRAVDTYSGGMRRRLDIAASVVHRPELLFLDEPTTGLDPESRMQVWETVRLLLKLGTTVVLTTQYLEEADRLADRVAVLHRGTVIAEGTPDQLKASIGSKTLSIRLTELRDGEQETIDRLLANEYQLTACPDADPLVYKIPAPEADMAVHILHKLVEHGVPVGRFSLDEPTLDEAFLALIRSGRREEDAT</sequence>
<organism evidence="10 11">
    <name type="scientific">Paenibacillus flagellatus</name>
    <dbReference type="NCBI Taxonomy" id="2211139"/>
    <lineage>
        <taxon>Bacteria</taxon>
        <taxon>Bacillati</taxon>
        <taxon>Bacillota</taxon>
        <taxon>Bacilli</taxon>
        <taxon>Bacillales</taxon>
        <taxon>Paenibacillaceae</taxon>
        <taxon>Paenibacillus</taxon>
    </lineage>
</organism>
<dbReference type="InterPro" id="IPR005894">
    <property type="entry name" value="DrrA"/>
</dbReference>
<evidence type="ECO:0000313" key="10">
    <source>
        <dbReference type="EMBL" id="PYI57368.1"/>
    </source>
</evidence>
<dbReference type="PANTHER" id="PTHR42711:SF19">
    <property type="entry name" value="DOXORUBICIN RESISTANCE ATP-BINDING PROTEIN DRRA"/>
    <property type="match status" value="1"/>
</dbReference>
<dbReference type="GO" id="GO:1900753">
    <property type="term" value="P:doxorubicin transport"/>
    <property type="evidence" value="ECO:0007669"/>
    <property type="project" value="InterPro"/>
</dbReference>
<dbReference type="InterPro" id="IPR027417">
    <property type="entry name" value="P-loop_NTPase"/>
</dbReference>
<keyword evidence="6" id="KW-1278">Translocase</keyword>
<feature type="domain" description="ABC transporter" evidence="9">
    <location>
        <begin position="5"/>
        <end position="235"/>
    </location>
</feature>
<reference evidence="10 11" key="1">
    <citation type="submission" date="2018-05" db="EMBL/GenBank/DDBJ databases">
        <title>Paenibacillus flagellatus sp. nov., isolated from selenium mineral soil.</title>
        <authorList>
            <person name="Dai X."/>
        </authorList>
    </citation>
    <scope>NUCLEOTIDE SEQUENCE [LARGE SCALE GENOMIC DNA]</scope>
    <source>
        <strain evidence="10 11">DXL2</strain>
    </source>
</reference>
<dbReference type="InterPro" id="IPR050763">
    <property type="entry name" value="ABC_transporter_ATP-binding"/>
</dbReference>
<dbReference type="NCBIfam" id="TIGR01188">
    <property type="entry name" value="drrA"/>
    <property type="match status" value="1"/>
</dbReference>
<dbReference type="FunFam" id="3.40.50.300:FF:000589">
    <property type="entry name" value="ABC transporter, ATP-binding subunit"/>
    <property type="match status" value="1"/>
</dbReference>
<evidence type="ECO:0000256" key="3">
    <source>
        <dbReference type="ARBA" id="ARBA00022475"/>
    </source>
</evidence>
<dbReference type="OrthoDB" id="9804819at2"/>
<dbReference type="GO" id="GO:0016887">
    <property type="term" value="F:ATP hydrolysis activity"/>
    <property type="evidence" value="ECO:0007669"/>
    <property type="project" value="InterPro"/>
</dbReference>
<dbReference type="InterPro" id="IPR017871">
    <property type="entry name" value="ABC_transporter-like_CS"/>
</dbReference>
<dbReference type="SUPFAM" id="SSF52540">
    <property type="entry name" value="P-loop containing nucleoside triphosphate hydrolases"/>
    <property type="match status" value="1"/>
</dbReference>
<dbReference type="Pfam" id="PF00005">
    <property type="entry name" value="ABC_tran"/>
    <property type="match status" value="1"/>
</dbReference>
<evidence type="ECO:0000256" key="8">
    <source>
        <dbReference type="ARBA" id="ARBA00049985"/>
    </source>
</evidence>
<gene>
    <name evidence="10" type="ORF">DLM86_02715</name>
</gene>
<evidence type="ECO:0000256" key="6">
    <source>
        <dbReference type="ARBA" id="ARBA00022967"/>
    </source>
</evidence>
<dbReference type="PROSITE" id="PS00211">
    <property type="entry name" value="ABC_TRANSPORTER_1"/>
    <property type="match status" value="1"/>
</dbReference>
<keyword evidence="4" id="KW-0547">Nucleotide-binding</keyword>
<keyword evidence="7" id="KW-0472">Membrane</keyword>
<evidence type="ECO:0000256" key="1">
    <source>
        <dbReference type="ARBA" id="ARBA00004413"/>
    </source>
</evidence>
<keyword evidence="3" id="KW-1003">Cell membrane</keyword>
<keyword evidence="2" id="KW-0813">Transport</keyword>
<evidence type="ECO:0000256" key="2">
    <source>
        <dbReference type="ARBA" id="ARBA00022448"/>
    </source>
</evidence>
<comment type="caution">
    <text evidence="10">The sequence shown here is derived from an EMBL/GenBank/DDBJ whole genome shotgun (WGS) entry which is preliminary data.</text>
</comment>
<name>A0A2V5KCU4_9BACL</name>
<dbReference type="GO" id="GO:0005524">
    <property type="term" value="F:ATP binding"/>
    <property type="evidence" value="ECO:0007669"/>
    <property type="project" value="UniProtKB-KW"/>
</dbReference>
<evidence type="ECO:0000259" key="9">
    <source>
        <dbReference type="PROSITE" id="PS50893"/>
    </source>
</evidence>
<evidence type="ECO:0000256" key="7">
    <source>
        <dbReference type="ARBA" id="ARBA00023136"/>
    </source>
</evidence>
<evidence type="ECO:0000256" key="5">
    <source>
        <dbReference type="ARBA" id="ARBA00022840"/>
    </source>
</evidence>
<dbReference type="GO" id="GO:0043215">
    <property type="term" value="P:daunorubicin transport"/>
    <property type="evidence" value="ECO:0007669"/>
    <property type="project" value="InterPro"/>
</dbReference>
<dbReference type="EMBL" id="QJVJ01000001">
    <property type="protein sequence ID" value="PYI57368.1"/>
    <property type="molecule type" value="Genomic_DNA"/>
</dbReference>
<dbReference type="InterPro" id="IPR003593">
    <property type="entry name" value="AAA+_ATPase"/>
</dbReference>
<evidence type="ECO:0000313" key="11">
    <source>
        <dbReference type="Proteomes" id="UP000247476"/>
    </source>
</evidence>
<keyword evidence="11" id="KW-1185">Reference proteome</keyword>
<comment type="subcellular location">
    <subcellularLocation>
        <location evidence="1">Cell membrane</location>
        <topology evidence="1">Peripheral membrane protein</topology>
        <orientation evidence="1">Cytoplasmic side</orientation>
    </subcellularLocation>
</comment>
<dbReference type="PROSITE" id="PS50893">
    <property type="entry name" value="ABC_TRANSPORTER_2"/>
    <property type="match status" value="1"/>
</dbReference>
<dbReference type="InterPro" id="IPR025302">
    <property type="entry name" value="DrrA1/2-like_C"/>
</dbReference>
<dbReference type="Pfam" id="PF13732">
    <property type="entry name" value="DrrA1-3_C"/>
    <property type="match status" value="1"/>
</dbReference>
<dbReference type="Proteomes" id="UP000247476">
    <property type="component" value="Unassembled WGS sequence"/>
</dbReference>
<dbReference type="Gene3D" id="3.40.50.300">
    <property type="entry name" value="P-loop containing nucleotide triphosphate hydrolases"/>
    <property type="match status" value="1"/>
</dbReference>
<dbReference type="RefSeq" id="WP_110838408.1">
    <property type="nucleotide sequence ID" value="NZ_QJVJ01000001.1"/>
</dbReference>
<protein>
    <submittedName>
        <fullName evidence="10">Daunorubicin/doxorubicin resistance ABC transporter ATP-binding protein DrrA</fullName>
    </submittedName>
</protein>
<comment type="similarity">
    <text evidence="8">Belongs to the ABC transporter superfamily. Drug exporter-1 (DrugE1) (TC 3.A.1.105) family.</text>
</comment>
<proteinExistence type="inferred from homology"/>
<dbReference type="PANTHER" id="PTHR42711">
    <property type="entry name" value="ABC TRANSPORTER ATP-BINDING PROTEIN"/>
    <property type="match status" value="1"/>
</dbReference>
<dbReference type="GO" id="GO:0005886">
    <property type="term" value="C:plasma membrane"/>
    <property type="evidence" value="ECO:0007669"/>
    <property type="project" value="UniProtKB-SubCell"/>
</dbReference>
<dbReference type="SMART" id="SM00382">
    <property type="entry name" value="AAA"/>
    <property type="match status" value="1"/>
</dbReference>
<keyword evidence="5 10" id="KW-0067">ATP-binding</keyword>
<accession>A0A2V5KCU4</accession>